<evidence type="ECO:0000313" key="1">
    <source>
        <dbReference type="EMBL" id="KAG8481604.1"/>
    </source>
</evidence>
<accession>A0A8J5YBF7</accession>
<sequence>MERGIADLSIEDGYGDNFCPGRLNHEMKMMVLGWDFSLHAQPRRATAVSSIWRGKKKMREFSNKKDPDEVGFSNRLGRVSMKFELEDNLIEIVEGKKRHCSDKSVSNVSSVQDSLEATNERVTPYTQKISTAISEHADRTK</sequence>
<proteinExistence type="predicted"/>
<protein>
    <submittedName>
        <fullName evidence="1">Uncharacterized protein</fullName>
    </submittedName>
</protein>
<evidence type="ECO:0000313" key="2">
    <source>
        <dbReference type="Proteomes" id="UP000701853"/>
    </source>
</evidence>
<gene>
    <name evidence="1" type="ORF">CXB51_026540</name>
</gene>
<dbReference type="EMBL" id="JAHUZN010000010">
    <property type="protein sequence ID" value="KAG8481604.1"/>
    <property type="molecule type" value="Genomic_DNA"/>
</dbReference>
<organism evidence="1 2">
    <name type="scientific">Gossypium anomalum</name>
    <dbReference type="NCBI Taxonomy" id="47600"/>
    <lineage>
        <taxon>Eukaryota</taxon>
        <taxon>Viridiplantae</taxon>
        <taxon>Streptophyta</taxon>
        <taxon>Embryophyta</taxon>
        <taxon>Tracheophyta</taxon>
        <taxon>Spermatophyta</taxon>
        <taxon>Magnoliopsida</taxon>
        <taxon>eudicotyledons</taxon>
        <taxon>Gunneridae</taxon>
        <taxon>Pentapetalae</taxon>
        <taxon>rosids</taxon>
        <taxon>malvids</taxon>
        <taxon>Malvales</taxon>
        <taxon>Malvaceae</taxon>
        <taxon>Malvoideae</taxon>
        <taxon>Gossypium</taxon>
    </lineage>
</organism>
<dbReference type="AlphaFoldDB" id="A0A8J5YBF7"/>
<name>A0A8J5YBF7_9ROSI</name>
<comment type="caution">
    <text evidence="1">The sequence shown here is derived from an EMBL/GenBank/DDBJ whole genome shotgun (WGS) entry which is preliminary data.</text>
</comment>
<keyword evidence="2" id="KW-1185">Reference proteome</keyword>
<dbReference type="Proteomes" id="UP000701853">
    <property type="component" value="Chromosome 10"/>
</dbReference>
<reference evidence="1 2" key="1">
    <citation type="journal article" date="2021" name="bioRxiv">
        <title>The Gossypium anomalum genome as a resource for cotton improvement and evolutionary analysis of hybrid incompatibility.</title>
        <authorList>
            <person name="Grover C.E."/>
            <person name="Yuan D."/>
            <person name="Arick M.A."/>
            <person name="Miller E.R."/>
            <person name="Hu G."/>
            <person name="Peterson D.G."/>
            <person name="Wendel J.F."/>
            <person name="Udall J.A."/>
        </authorList>
    </citation>
    <scope>NUCLEOTIDE SEQUENCE [LARGE SCALE GENOMIC DNA]</scope>
    <source>
        <strain evidence="1">JFW-Udall</strain>
        <tissue evidence="1">Leaf</tissue>
    </source>
</reference>